<dbReference type="Proteomes" id="UP001287286">
    <property type="component" value="Unassembled WGS sequence"/>
</dbReference>
<accession>A0ABR0BHK7</accession>
<dbReference type="EMBL" id="JAWRVI010000100">
    <property type="protein sequence ID" value="KAK4077278.1"/>
    <property type="molecule type" value="Genomic_DNA"/>
</dbReference>
<keyword evidence="2" id="KW-1185">Reference proteome</keyword>
<evidence type="ECO:0008006" key="3">
    <source>
        <dbReference type="Google" id="ProtNLM"/>
    </source>
</evidence>
<comment type="caution">
    <text evidence="1">The sequence shown here is derived from an EMBL/GenBank/DDBJ whole genome shotgun (WGS) entry which is preliminary data.</text>
</comment>
<sequence>MTGTEIMNQDGQQEVYLALRNMFQGQHAHLRQSKRIRTLIQVKPQEHAVHQILQKHGLNPVVSVARALLGSGIFESEAEARSRFPSVFEPAEQETAIPKQPTATVVPDHTSGLPGASCHPADRAISDGPGACGLATRKFLCQGTGKMMLIAQPGHKDSDASTQTQDNRILDQPYFVCSLGPQHELMTQIQKAMEHMCFAFAQGQMPKVLRAKKWSCPQAVKLSRWAKEFATRPELFAGDRPSSELLQSVESIWHTAVDREPLTIQQLQQLVTDATALSTMLAIPEYEKLFATLSTQLRFIAHDAKCRQRRRAKLEVREADITKRRLELDREERETIMKLKELDVGQGTAADNMVSKMVEQLTSDFAGIAAARLKMERYSGAKDTGEDPDSDADLDFC</sequence>
<name>A0ABR0BHK7_PURLI</name>
<evidence type="ECO:0000313" key="2">
    <source>
        <dbReference type="Proteomes" id="UP001287286"/>
    </source>
</evidence>
<gene>
    <name evidence="1" type="ORF">Purlil1_12362</name>
</gene>
<proteinExistence type="predicted"/>
<protein>
    <recommendedName>
        <fullName evidence="3">Ubiquinol-cytochrome-c reductase cytochrome c1</fullName>
    </recommendedName>
</protein>
<organism evidence="1 2">
    <name type="scientific">Purpureocillium lilacinum</name>
    <name type="common">Paecilomyces lilacinus</name>
    <dbReference type="NCBI Taxonomy" id="33203"/>
    <lineage>
        <taxon>Eukaryota</taxon>
        <taxon>Fungi</taxon>
        <taxon>Dikarya</taxon>
        <taxon>Ascomycota</taxon>
        <taxon>Pezizomycotina</taxon>
        <taxon>Sordariomycetes</taxon>
        <taxon>Hypocreomycetidae</taxon>
        <taxon>Hypocreales</taxon>
        <taxon>Ophiocordycipitaceae</taxon>
        <taxon>Purpureocillium</taxon>
    </lineage>
</organism>
<reference evidence="1 2" key="1">
    <citation type="journal article" date="2024" name="Microbiol. Resour. Announc.">
        <title>Genome annotations for the ascomycete fungi Trichoderma harzianum, Trichoderma aggressivum, and Purpureocillium lilacinum.</title>
        <authorList>
            <person name="Beijen E.P.W."/>
            <person name="Ohm R.A."/>
        </authorList>
    </citation>
    <scope>NUCLEOTIDE SEQUENCE [LARGE SCALE GENOMIC DNA]</scope>
    <source>
        <strain evidence="1 2">CBS 150709</strain>
    </source>
</reference>
<evidence type="ECO:0000313" key="1">
    <source>
        <dbReference type="EMBL" id="KAK4077278.1"/>
    </source>
</evidence>